<dbReference type="InterPro" id="IPR001128">
    <property type="entry name" value="Cyt_P450"/>
</dbReference>
<dbReference type="eggNOG" id="KOG0156">
    <property type="taxonomic scope" value="Eukaryota"/>
</dbReference>
<evidence type="ECO:0000256" key="3">
    <source>
        <dbReference type="ARBA" id="ARBA00010617"/>
    </source>
</evidence>
<evidence type="ECO:0008006" key="15">
    <source>
        <dbReference type="Google" id="ProtNLM"/>
    </source>
</evidence>
<evidence type="ECO:0000256" key="11">
    <source>
        <dbReference type="ARBA" id="ARBA00023136"/>
    </source>
</evidence>
<sequence>MAILLSFFLRLFPPVLLFVIYTKKIKDSSQKLSPSPPKLPFIGNLLQLRGLLHRCLHDLSKIYGPVMHLSLGFVPVVVISSSEAAEEVLKTHDLELLACMQTCNGKDIGFALYGEEWRELRKLAVLEFFNMKKVRSFRYIREEENDLMIKKLKESALKQSPVDLCKTLFFLSS</sequence>
<feature type="signal peptide" evidence="12">
    <location>
        <begin position="1"/>
        <end position="17"/>
    </location>
</feature>
<dbReference type="SUPFAM" id="SSF48264">
    <property type="entry name" value="Cytochrome P450"/>
    <property type="match status" value="1"/>
</dbReference>
<dbReference type="InterPro" id="IPR036396">
    <property type="entry name" value="Cyt_P450_sf"/>
</dbReference>
<dbReference type="GO" id="GO:0020037">
    <property type="term" value="F:heme binding"/>
    <property type="evidence" value="ECO:0007669"/>
    <property type="project" value="InterPro"/>
</dbReference>
<keyword evidence="9" id="KW-0408">Iron</keyword>
<keyword evidence="12" id="KW-0732">Signal</keyword>
<reference evidence="14" key="1">
    <citation type="journal article" date="2013" name="Nat. Genet.">
        <title>The Capsella rubella genome and the genomic consequences of rapid mating system evolution.</title>
        <authorList>
            <person name="Slotte T."/>
            <person name="Hazzouri K.M."/>
            <person name="Agren J.A."/>
            <person name="Koenig D."/>
            <person name="Maumus F."/>
            <person name="Guo Y.L."/>
            <person name="Steige K."/>
            <person name="Platts A.E."/>
            <person name="Escobar J.S."/>
            <person name="Newman L.K."/>
            <person name="Wang W."/>
            <person name="Mandakova T."/>
            <person name="Vello E."/>
            <person name="Smith L.M."/>
            <person name="Henz S.R."/>
            <person name="Steffen J."/>
            <person name="Takuno S."/>
            <person name="Brandvain Y."/>
            <person name="Coop G."/>
            <person name="Andolfatto P."/>
            <person name="Hu T.T."/>
            <person name="Blanchette M."/>
            <person name="Clark R.M."/>
            <person name="Quesneville H."/>
            <person name="Nordborg M."/>
            <person name="Gaut B.S."/>
            <person name="Lysak M.A."/>
            <person name="Jenkins J."/>
            <person name="Grimwood J."/>
            <person name="Chapman J."/>
            <person name="Prochnik S."/>
            <person name="Shu S."/>
            <person name="Rokhsar D."/>
            <person name="Schmutz J."/>
            <person name="Weigel D."/>
            <person name="Wright S.I."/>
        </authorList>
    </citation>
    <scope>NUCLEOTIDE SEQUENCE [LARGE SCALE GENOMIC DNA]</scope>
    <source>
        <strain evidence="14">cv. Monte Gargano</strain>
    </source>
</reference>
<evidence type="ECO:0000256" key="12">
    <source>
        <dbReference type="SAM" id="SignalP"/>
    </source>
</evidence>
<dbReference type="PANTHER" id="PTHR47955:SF19">
    <property type="entry name" value="CYTOCHROME P450 71A9-LIKE ISOFORM X1"/>
    <property type="match status" value="1"/>
</dbReference>
<dbReference type="EMBL" id="KB870809">
    <property type="protein sequence ID" value="EOA25831.1"/>
    <property type="molecule type" value="Genomic_DNA"/>
</dbReference>
<keyword evidence="8" id="KW-0560">Oxidoreductase</keyword>
<name>R0FTM0_9BRAS</name>
<keyword evidence="5" id="KW-0812">Transmembrane</keyword>
<evidence type="ECO:0000256" key="6">
    <source>
        <dbReference type="ARBA" id="ARBA00022723"/>
    </source>
</evidence>
<dbReference type="PANTHER" id="PTHR47955">
    <property type="entry name" value="CYTOCHROME P450 FAMILY 71 PROTEIN"/>
    <property type="match status" value="1"/>
</dbReference>
<protein>
    <recommendedName>
        <fullName evidence="15">Cytochrome P450</fullName>
    </recommendedName>
</protein>
<comment type="similarity">
    <text evidence="3">Belongs to the cytochrome P450 family.</text>
</comment>
<keyword evidence="11" id="KW-0472">Membrane</keyword>
<dbReference type="GO" id="GO:0004497">
    <property type="term" value="F:monooxygenase activity"/>
    <property type="evidence" value="ECO:0007669"/>
    <property type="project" value="UniProtKB-KW"/>
</dbReference>
<dbReference type="AlphaFoldDB" id="R0FTM0"/>
<accession>R0FTM0</accession>
<evidence type="ECO:0000313" key="13">
    <source>
        <dbReference type="EMBL" id="EOA25831.1"/>
    </source>
</evidence>
<evidence type="ECO:0000256" key="8">
    <source>
        <dbReference type="ARBA" id="ARBA00023002"/>
    </source>
</evidence>
<feature type="chain" id="PRO_5004350368" description="Cytochrome P450" evidence="12">
    <location>
        <begin position="18"/>
        <end position="173"/>
    </location>
</feature>
<organism evidence="13 14">
    <name type="scientific">Capsella rubella</name>
    <dbReference type="NCBI Taxonomy" id="81985"/>
    <lineage>
        <taxon>Eukaryota</taxon>
        <taxon>Viridiplantae</taxon>
        <taxon>Streptophyta</taxon>
        <taxon>Embryophyta</taxon>
        <taxon>Tracheophyta</taxon>
        <taxon>Spermatophyta</taxon>
        <taxon>Magnoliopsida</taxon>
        <taxon>eudicotyledons</taxon>
        <taxon>Gunneridae</taxon>
        <taxon>Pentapetalae</taxon>
        <taxon>rosids</taxon>
        <taxon>malvids</taxon>
        <taxon>Brassicales</taxon>
        <taxon>Brassicaceae</taxon>
        <taxon>Camelineae</taxon>
        <taxon>Capsella</taxon>
    </lineage>
</organism>
<comment type="subcellular location">
    <subcellularLocation>
        <location evidence="2">Membrane</location>
        <topology evidence="2">Single-pass membrane protein</topology>
    </subcellularLocation>
</comment>
<keyword evidence="10" id="KW-0503">Monooxygenase</keyword>
<dbReference type="STRING" id="81985.R0FTM0"/>
<evidence type="ECO:0000256" key="4">
    <source>
        <dbReference type="ARBA" id="ARBA00022617"/>
    </source>
</evidence>
<evidence type="ECO:0000256" key="1">
    <source>
        <dbReference type="ARBA" id="ARBA00001971"/>
    </source>
</evidence>
<dbReference type="GO" id="GO:0016020">
    <property type="term" value="C:membrane"/>
    <property type="evidence" value="ECO:0007669"/>
    <property type="project" value="UniProtKB-SubCell"/>
</dbReference>
<dbReference type="GO" id="GO:0016705">
    <property type="term" value="F:oxidoreductase activity, acting on paired donors, with incorporation or reduction of molecular oxygen"/>
    <property type="evidence" value="ECO:0007669"/>
    <property type="project" value="InterPro"/>
</dbReference>
<dbReference type="Proteomes" id="UP000029121">
    <property type="component" value="Unassembled WGS sequence"/>
</dbReference>
<feature type="non-terminal residue" evidence="13">
    <location>
        <position position="173"/>
    </location>
</feature>
<evidence type="ECO:0000256" key="10">
    <source>
        <dbReference type="ARBA" id="ARBA00023033"/>
    </source>
</evidence>
<dbReference type="Pfam" id="PF00067">
    <property type="entry name" value="p450"/>
    <property type="match status" value="1"/>
</dbReference>
<evidence type="ECO:0000256" key="7">
    <source>
        <dbReference type="ARBA" id="ARBA00022989"/>
    </source>
</evidence>
<dbReference type="Gene3D" id="1.10.630.10">
    <property type="entry name" value="Cytochrome P450"/>
    <property type="match status" value="1"/>
</dbReference>
<evidence type="ECO:0000256" key="9">
    <source>
        <dbReference type="ARBA" id="ARBA00023004"/>
    </source>
</evidence>
<proteinExistence type="inferred from homology"/>
<keyword evidence="14" id="KW-1185">Reference proteome</keyword>
<keyword evidence="6" id="KW-0479">Metal-binding</keyword>
<evidence type="ECO:0000256" key="5">
    <source>
        <dbReference type="ARBA" id="ARBA00022692"/>
    </source>
</evidence>
<comment type="cofactor">
    <cofactor evidence="1">
        <name>heme</name>
        <dbReference type="ChEBI" id="CHEBI:30413"/>
    </cofactor>
</comment>
<gene>
    <name evidence="13" type="ORF">CARUB_v10019210mg</name>
</gene>
<keyword evidence="4" id="KW-0349">Heme</keyword>
<evidence type="ECO:0000256" key="2">
    <source>
        <dbReference type="ARBA" id="ARBA00004167"/>
    </source>
</evidence>
<dbReference type="GO" id="GO:0005506">
    <property type="term" value="F:iron ion binding"/>
    <property type="evidence" value="ECO:0007669"/>
    <property type="project" value="InterPro"/>
</dbReference>
<keyword evidence="7" id="KW-1133">Transmembrane helix</keyword>
<evidence type="ECO:0000313" key="14">
    <source>
        <dbReference type="Proteomes" id="UP000029121"/>
    </source>
</evidence>